<comment type="subcellular location">
    <subcellularLocation>
        <location evidence="1">Endoplasmic reticulum</location>
    </subcellularLocation>
    <subcellularLocation>
        <location evidence="6">Golgi apparatus membrane</location>
    </subcellularLocation>
</comment>
<feature type="compositionally biased region" description="Low complexity" evidence="7">
    <location>
        <begin position="1324"/>
        <end position="1342"/>
    </location>
</feature>
<reference evidence="11" key="1">
    <citation type="submission" date="2025-08" db="UniProtKB">
        <authorList>
            <consortium name="RefSeq"/>
        </authorList>
    </citation>
    <scope>IDENTIFICATION</scope>
    <source>
        <tissue evidence="11">Young leaves</tissue>
    </source>
</reference>
<dbReference type="PANTHER" id="PTHR13402">
    <property type="entry name" value="RGPR-RELATED"/>
    <property type="match status" value="1"/>
</dbReference>
<dbReference type="PANTHER" id="PTHR13402:SF6">
    <property type="entry name" value="SECRETORY 16, ISOFORM I"/>
    <property type="match status" value="1"/>
</dbReference>
<keyword evidence="6" id="KW-0333">Golgi apparatus</keyword>
<dbReference type="GeneID" id="111500221"/>
<name>A0A6J1KZC2_CUCMA</name>
<dbReference type="GO" id="GO:0015031">
    <property type="term" value="P:protein transport"/>
    <property type="evidence" value="ECO:0007669"/>
    <property type="project" value="UniProtKB-KW"/>
</dbReference>
<dbReference type="GO" id="GO:0070971">
    <property type="term" value="C:endoplasmic reticulum exit site"/>
    <property type="evidence" value="ECO:0007669"/>
    <property type="project" value="TreeGrafter"/>
</dbReference>
<feature type="region of interest" description="Disordered" evidence="7">
    <location>
        <begin position="394"/>
        <end position="476"/>
    </location>
</feature>
<evidence type="ECO:0000256" key="4">
    <source>
        <dbReference type="ARBA" id="ARBA00022824"/>
    </source>
</evidence>
<evidence type="ECO:0000259" key="9">
    <source>
        <dbReference type="Pfam" id="PF12932"/>
    </source>
</evidence>
<evidence type="ECO:0000259" key="8">
    <source>
        <dbReference type="Pfam" id="PF12931"/>
    </source>
</evidence>
<feature type="compositionally biased region" description="Low complexity" evidence="7">
    <location>
        <begin position="429"/>
        <end position="440"/>
    </location>
</feature>
<dbReference type="RefSeq" id="XP_023007667.1">
    <property type="nucleotide sequence ID" value="XM_023151899.1"/>
</dbReference>
<keyword evidence="6" id="KW-0472">Membrane</keyword>
<feature type="region of interest" description="Disordered" evidence="7">
    <location>
        <begin position="1221"/>
        <end position="1244"/>
    </location>
</feature>
<feature type="region of interest" description="Disordered" evidence="7">
    <location>
        <begin position="30"/>
        <end position="51"/>
    </location>
</feature>
<evidence type="ECO:0000256" key="6">
    <source>
        <dbReference type="RuleBase" id="RU364101"/>
    </source>
</evidence>
<keyword evidence="10" id="KW-1185">Reference proteome</keyword>
<evidence type="ECO:0000256" key="5">
    <source>
        <dbReference type="ARBA" id="ARBA00022892"/>
    </source>
</evidence>
<dbReference type="Pfam" id="PF12932">
    <property type="entry name" value="Sec16"/>
    <property type="match status" value="1"/>
</dbReference>
<feature type="domain" description="Sec16 Sec23-binding" evidence="8">
    <location>
        <begin position="747"/>
        <end position="1013"/>
    </location>
</feature>
<keyword evidence="6" id="KW-0653">Protein transport</keyword>
<keyword evidence="3 6" id="KW-0813">Transport</keyword>
<feature type="compositionally biased region" description="Polar residues" evidence="7">
    <location>
        <begin position="1108"/>
        <end position="1128"/>
    </location>
</feature>
<evidence type="ECO:0000256" key="7">
    <source>
        <dbReference type="SAM" id="MobiDB-lite"/>
    </source>
</evidence>
<comment type="similarity">
    <text evidence="2 6">Belongs to the SEC16 family.</text>
</comment>
<protein>
    <recommendedName>
        <fullName evidence="6">Protein transport protein sec16</fullName>
    </recommendedName>
</protein>
<organism evidence="10 11">
    <name type="scientific">Cucurbita maxima</name>
    <name type="common">Pumpkin</name>
    <name type="synonym">Winter squash</name>
    <dbReference type="NCBI Taxonomy" id="3661"/>
    <lineage>
        <taxon>Eukaryota</taxon>
        <taxon>Viridiplantae</taxon>
        <taxon>Streptophyta</taxon>
        <taxon>Embryophyta</taxon>
        <taxon>Tracheophyta</taxon>
        <taxon>Spermatophyta</taxon>
        <taxon>Magnoliopsida</taxon>
        <taxon>eudicotyledons</taxon>
        <taxon>Gunneridae</taxon>
        <taxon>Pentapetalae</taxon>
        <taxon>rosids</taxon>
        <taxon>fabids</taxon>
        <taxon>Cucurbitales</taxon>
        <taxon>Cucurbitaceae</taxon>
        <taxon>Cucurbiteae</taxon>
        <taxon>Cucurbita</taxon>
    </lineage>
</organism>
<dbReference type="OrthoDB" id="8918678at2759"/>
<evidence type="ECO:0000313" key="11">
    <source>
        <dbReference type="RefSeq" id="XP_023007667.1"/>
    </source>
</evidence>
<dbReference type="GO" id="GO:0012507">
    <property type="term" value="C:ER to Golgi transport vesicle membrane"/>
    <property type="evidence" value="ECO:0007669"/>
    <property type="project" value="TreeGrafter"/>
</dbReference>
<feature type="compositionally biased region" description="Basic and acidic residues" evidence="7">
    <location>
        <begin position="414"/>
        <end position="425"/>
    </location>
</feature>
<dbReference type="Pfam" id="PF12931">
    <property type="entry name" value="TPR_Sec16"/>
    <property type="match status" value="1"/>
</dbReference>
<dbReference type="InterPro" id="IPR024298">
    <property type="entry name" value="Sec16_Sec23-bd"/>
</dbReference>
<feature type="region of interest" description="Disordered" evidence="7">
    <location>
        <begin position="1073"/>
        <end position="1133"/>
    </location>
</feature>
<keyword evidence="5 6" id="KW-0931">ER-Golgi transport</keyword>
<feature type="compositionally biased region" description="Polar residues" evidence="7">
    <location>
        <begin position="452"/>
        <end position="476"/>
    </location>
</feature>
<dbReference type="Gene3D" id="1.25.40.1030">
    <property type="match status" value="1"/>
</dbReference>
<gene>
    <name evidence="11" type="primary">LOC111500221</name>
</gene>
<dbReference type="GO" id="GO:0007030">
    <property type="term" value="P:Golgi organization"/>
    <property type="evidence" value="ECO:0007669"/>
    <property type="project" value="TreeGrafter"/>
</dbReference>
<keyword evidence="4 6" id="KW-0256">Endoplasmic reticulum</keyword>
<dbReference type="GO" id="GO:0016192">
    <property type="term" value="P:vesicle-mediated transport"/>
    <property type="evidence" value="ECO:0007669"/>
    <property type="project" value="UniProtKB-KW"/>
</dbReference>
<feature type="compositionally biased region" description="Low complexity" evidence="7">
    <location>
        <begin position="1089"/>
        <end position="1099"/>
    </location>
</feature>
<evidence type="ECO:0000256" key="1">
    <source>
        <dbReference type="ARBA" id="ARBA00004240"/>
    </source>
</evidence>
<evidence type="ECO:0000313" key="10">
    <source>
        <dbReference type="Proteomes" id="UP000504608"/>
    </source>
</evidence>
<evidence type="ECO:0000256" key="3">
    <source>
        <dbReference type="ARBA" id="ARBA00022448"/>
    </source>
</evidence>
<dbReference type="KEGG" id="cmax:111500221"/>
<sequence>MAPNPPPFQVEDQTDEEFFDKLVEDEYVEGDDSGSKFLDGNDSDDAKAFSNLSMNDADNTFKDSGGVGDHGHEAIGEKGFVEADPGALGAHAEEKASLVSSNSVGANDDFGSESTSDSLAGKSGESGGPAIKEVGWSSFHAGSSQNWGQGFGSYSDFFNDLGNNDAGPLSGSLENNLNGETMVKSSAEENHANNSVNYVPYQNDHQVFEGSTDQNHHQVFEGSTDQNHHQVYEGSTDQVSAENDLSSSQQWEDLYPGWKYDSVSGQWYQVENSVAAANVQAIFDSNLNGEWPDVSATKTEVVYLQTAQSVVGTVTETSTTDGVANFNHVSQGNTRYPEHMYFDPQYPGWYYDTISQVWCSLESYNSSIKTTNEAPHNQNEHVSAYSYNYGNSSMYGDNVQPNEYGSSDVNNQGLDDKLIGSHHNENQQSLTSWSTESVSSQAEPTFGGKQLVDTSSSPDFSVRNEQQKSISSYGTVPSYFQPSQGRSDVNGPTSLNSFPSTMDYGHQVHQENSKEHEHVSLSSDYYSNQKQVTNIQQSFHGGHQSSYASNVGRSSAGRPPHALVTFGFGGKLVVVKESSSFGNSTYGSQDPVGGTISVLNMMEVVMGNTNANAIGNDVGASDYFSALCQHSFPGPLVGGSVGNKELQKWIDERIANCESLGMDYRKGEALRLLLNLLKICHQHYGKLRSPFGTDTVLGESDNPESAVANLFASAKENGVQFNNYHSLSHCLQILPSEGQIQATASEVQSHLVSGRKKEALQCAQEGQLWGPALVLASQLGNQFYIDTVKQMALEQLVPGSPLRTLCLLIAGQPAEVFSTVSTPNINPLGGSMAQNSSQFSANSMLDDWEENLAVITANRTKDDELVIIHLGDSLWKERSEITAAHICYLVAEANFESYSDSARLCLIGADHWKFPRTYASPEAIQRTELYEYSKVLGNSQFILLPFQPYKLIYAYMLAEVGKVSDSLKYCQAVLKSLKTGRAPEVETWKQLLFSLEERIRAHQQGGYTANLAPAKLVGKLLNFFDSTAHRVVGGLPPPIPSTSHGNIHDNEHYHEPVVPRVSTSQSTMAMSSLIPSASMEPISERTADSSKMTVSSRSVSEPDFGRTPRQNQISSSKESMSADSQGKTSDSRASRFTRFGFGSQLLQKTVGLVLRPRLGRQAKLGEKNKFYYDEKLKRWVEEGAESPAEEPALPPPPTTTTFQNGGTDYNLRSTLKKEAPSHDGNVEFASPNPIPAENSSGIPPIPPSSNQFSARGRMGVRSRYVDTFNQGSGSSANLFQSPSVQSIKPKVAASAKFFVPSPALPTEPTEETIPESCHEDTTTIEHPSTSTTNDSFSSPSSTMPMQRFPSLGNISVKGANKSVNGPFGAENSRRTASWSGANFSDALSPPHKPTGLKPLGEELGMPPSSFMPSEQPPPPFVQAPINGGGGMGDDLHEVEL</sequence>
<feature type="region of interest" description="Disordered" evidence="7">
    <location>
        <begin position="1380"/>
        <end position="1440"/>
    </location>
</feature>
<accession>A0A6J1KZC2</accession>
<dbReference type="InterPro" id="IPR024340">
    <property type="entry name" value="Sec16_CCD"/>
</dbReference>
<feature type="compositionally biased region" description="Polar residues" evidence="7">
    <location>
        <begin position="399"/>
        <end position="413"/>
    </location>
</feature>
<feature type="domain" description="Sec16 central conserved" evidence="9">
    <location>
        <begin position="561"/>
        <end position="685"/>
    </location>
</feature>
<dbReference type="CDD" id="cd09233">
    <property type="entry name" value="ACE1-Sec16-like"/>
    <property type="match status" value="1"/>
</dbReference>
<feature type="region of interest" description="Disordered" evidence="7">
    <location>
        <begin position="1182"/>
        <end position="1209"/>
    </location>
</feature>
<dbReference type="GO" id="GO:0070973">
    <property type="term" value="P:protein localization to endoplasmic reticulum exit site"/>
    <property type="evidence" value="ECO:0007669"/>
    <property type="project" value="TreeGrafter"/>
</dbReference>
<dbReference type="Proteomes" id="UP000504608">
    <property type="component" value="Unplaced"/>
</dbReference>
<evidence type="ECO:0000256" key="2">
    <source>
        <dbReference type="ARBA" id="ARBA00005927"/>
    </source>
</evidence>
<dbReference type="GO" id="GO:0000139">
    <property type="term" value="C:Golgi membrane"/>
    <property type="evidence" value="ECO:0007669"/>
    <property type="project" value="UniProtKB-SubCell"/>
</dbReference>
<feature type="region of interest" description="Disordered" evidence="7">
    <location>
        <begin position="1302"/>
        <end position="1357"/>
    </location>
</feature>
<feature type="region of interest" description="Disordered" evidence="7">
    <location>
        <begin position="99"/>
        <end position="129"/>
    </location>
</feature>
<proteinExistence type="inferred from homology"/>